<dbReference type="PROSITE" id="PS50181">
    <property type="entry name" value="FBOX"/>
    <property type="match status" value="1"/>
</dbReference>
<gene>
    <name evidence="4" type="ORF">pclt_cds_1029</name>
</gene>
<dbReference type="SUPFAM" id="SSF81383">
    <property type="entry name" value="F-box domain"/>
    <property type="match status" value="1"/>
</dbReference>
<dbReference type="GO" id="GO:0070914">
    <property type="term" value="P:UV-damage excision repair"/>
    <property type="evidence" value="ECO:0007669"/>
    <property type="project" value="TreeGrafter"/>
</dbReference>
<keyword evidence="1" id="KW-0862">Zinc</keyword>
<feature type="domain" description="F-box" evidence="3">
    <location>
        <begin position="1"/>
        <end position="45"/>
    </location>
</feature>
<feature type="compositionally biased region" description="Basic and acidic residues" evidence="2">
    <location>
        <begin position="253"/>
        <end position="264"/>
    </location>
</feature>
<dbReference type="SUPFAM" id="SSF46955">
    <property type="entry name" value="Putative DNA-binding domain"/>
    <property type="match status" value="1"/>
</dbReference>
<dbReference type="GO" id="GO:0006284">
    <property type="term" value="P:base-excision repair"/>
    <property type="evidence" value="ECO:0007669"/>
    <property type="project" value="TreeGrafter"/>
</dbReference>
<dbReference type="CDD" id="cd21075">
    <property type="entry name" value="DBD_XPA-like"/>
    <property type="match status" value="1"/>
</dbReference>
<evidence type="ECO:0000313" key="4">
    <source>
        <dbReference type="EMBL" id="QBZ81615.1"/>
    </source>
</evidence>
<dbReference type="InterPro" id="IPR009061">
    <property type="entry name" value="DNA-bd_dom_put_sf"/>
</dbReference>
<proteinExistence type="predicted"/>
<dbReference type="InterPro" id="IPR000465">
    <property type="entry name" value="XPA/RAD14"/>
</dbReference>
<dbReference type="GO" id="GO:1901255">
    <property type="term" value="P:nucleotide-excision repair involved in interstrand cross-link repair"/>
    <property type="evidence" value="ECO:0007669"/>
    <property type="project" value="TreeGrafter"/>
</dbReference>
<dbReference type="InterPro" id="IPR036047">
    <property type="entry name" value="F-box-like_dom_sf"/>
</dbReference>
<reference evidence="4" key="1">
    <citation type="journal article" date="2019" name="Front. Microbiol.">
        <title>Pandoravirus Celtis Illustrates the Microevolution Processes at Work in the Giant Pandoraviridae Genomes.</title>
        <authorList>
            <person name="Legendre M."/>
            <person name="Alempic J.M."/>
            <person name="Philippe N."/>
            <person name="Lartigue A."/>
            <person name="Jeudy S."/>
            <person name="Poirot O."/>
            <person name="Ta N.T."/>
            <person name="Nin S."/>
            <person name="Coute Y."/>
            <person name="Abergel C."/>
            <person name="Claverie J.M."/>
        </authorList>
    </citation>
    <scope>NUCLEOTIDE SEQUENCE</scope>
</reference>
<dbReference type="Pfam" id="PF05181">
    <property type="entry name" value="XPA_C"/>
    <property type="match status" value="1"/>
</dbReference>
<evidence type="ECO:0000313" key="5">
    <source>
        <dbReference type="Proteomes" id="UP001237152"/>
    </source>
</evidence>
<dbReference type="EMBL" id="MK174290">
    <property type="protein sequence ID" value="QBZ81615.1"/>
    <property type="molecule type" value="Genomic_DNA"/>
</dbReference>
<feature type="compositionally biased region" description="Basic and acidic residues" evidence="2">
    <location>
        <begin position="234"/>
        <end position="243"/>
    </location>
</feature>
<feature type="region of interest" description="Disordered" evidence="2">
    <location>
        <begin position="234"/>
        <end position="264"/>
    </location>
</feature>
<dbReference type="Gene3D" id="3.90.530.10">
    <property type="entry name" value="XPA C-terminal domain"/>
    <property type="match status" value="1"/>
</dbReference>
<organism evidence="4 5">
    <name type="scientific">Pandoravirus celtis</name>
    <dbReference type="NCBI Taxonomy" id="2568002"/>
    <lineage>
        <taxon>Viruses</taxon>
        <taxon>Pandoravirus</taxon>
    </lineage>
</organism>
<name>A0A4D6EIM2_9VIRU</name>
<dbReference type="Pfam" id="PF12937">
    <property type="entry name" value="F-box-like"/>
    <property type="match status" value="1"/>
</dbReference>
<dbReference type="PANTHER" id="PTHR10142:SF0">
    <property type="entry name" value="DNA REPAIR PROTEIN COMPLEMENTING XP-A CELLS"/>
    <property type="match status" value="1"/>
</dbReference>
<dbReference type="PANTHER" id="PTHR10142">
    <property type="entry name" value="DNA REPAIR PROTEIN COMPLEMENTING XP-A CELLS"/>
    <property type="match status" value="1"/>
</dbReference>
<sequence>MDALPCEIMLTILEWLERPGDLAAIGMTSRQWHEVASDDRLWRTRLCQRFPKWADDVERFARIDPSLRPGTAKGTLRMLVTCVACGRVPSMVACGRRGKGTRPNETLFAFNADGASKKVAHARLCGSCMDPSVGGAATKTDLKKRFMLNNDDLDALPYVERCNPYYRGSWAMRLYVVAMAERVAMRKFGSQEEFDAAWQKREAAAAKRREAALCRRRERQAIEAAVLADIAARKAAEQGDVCKRGRKRKRPDRQHQSDDSQRCE</sequence>
<dbReference type="InterPro" id="IPR037129">
    <property type="entry name" value="XPA_sf"/>
</dbReference>
<dbReference type="Proteomes" id="UP001237152">
    <property type="component" value="Segment"/>
</dbReference>
<accession>A0A4D6EIM2</accession>
<evidence type="ECO:0000259" key="3">
    <source>
        <dbReference type="PROSITE" id="PS50181"/>
    </source>
</evidence>
<evidence type="ECO:0000256" key="2">
    <source>
        <dbReference type="SAM" id="MobiDB-lite"/>
    </source>
</evidence>
<protein>
    <submittedName>
        <fullName evidence="4">F-box domain containing protein</fullName>
    </submittedName>
</protein>
<dbReference type="InterPro" id="IPR001810">
    <property type="entry name" value="F-box_dom"/>
</dbReference>
<dbReference type="InterPro" id="IPR022656">
    <property type="entry name" value="XPA_C"/>
</dbReference>
<dbReference type="Gene3D" id="1.20.1280.50">
    <property type="match status" value="1"/>
</dbReference>
<evidence type="ECO:0000256" key="1">
    <source>
        <dbReference type="ARBA" id="ARBA00022833"/>
    </source>
</evidence>
<dbReference type="GO" id="GO:0003684">
    <property type="term" value="F:damaged DNA binding"/>
    <property type="evidence" value="ECO:0007669"/>
    <property type="project" value="InterPro"/>
</dbReference>
<dbReference type="GO" id="GO:0000715">
    <property type="term" value="P:nucleotide-excision repair, DNA damage recognition"/>
    <property type="evidence" value="ECO:0007669"/>
    <property type="project" value="TreeGrafter"/>
</dbReference>